<comment type="catalytic activity">
    <reaction evidence="1">
        <text>Hydrolysis of (1-&gt;3)-beta-D-glucosidic linkages in (1-&gt;3)-beta-D-glucans.</text>
        <dbReference type="EC" id="3.2.1.39"/>
    </reaction>
</comment>
<dbReference type="PROSITE" id="PS00587">
    <property type="entry name" value="GLYCOSYL_HYDROL_F17"/>
    <property type="match status" value="1"/>
</dbReference>
<sequence>MAKSSSSMSRGSYMISIVLVLGQLMASFETTCAQISVCNGMIGDDLPTQAEVIDLYKTYKIQRMRLYDPNQAALGALRNSNIELLLGVPNDNLQNLASSQANANTWVQNNVRNYANVRFKYIAVGNEVKPSNSFARFLVLAMRNIEKAISLADLAKQIKVSTAIGTGVLGEAYPPSNCSFKSEYSLLLQPIIRFLVNHISPLLVNLYPYFSYSSNTRDIRLDYAIFTSPSIVVQDGKFGYDNLFDAILDGVYAALEKVGGGSLEIVVSETGWPSAGGTETIIDNAKTYYSHLI</sequence>
<dbReference type="InterPro" id="IPR017853">
    <property type="entry name" value="GH"/>
</dbReference>
<dbReference type="InterPro" id="IPR000490">
    <property type="entry name" value="Glyco_hydro_17"/>
</dbReference>
<name>A0A498HZF7_MALDO</name>
<evidence type="ECO:0000256" key="7">
    <source>
        <dbReference type="ARBA" id="ARBA00033417"/>
    </source>
</evidence>
<keyword evidence="5 9" id="KW-0326">Glycosidase</keyword>
<proteinExistence type="inferred from homology"/>
<comment type="caution">
    <text evidence="11">The sequence shown here is derived from an EMBL/GenBank/DDBJ whole genome shotgun (WGS) entry which is preliminary data.</text>
</comment>
<evidence type="ECO:0000313" key="12">
    <source>
        <dbReference type="Proteomes" id="UP000290289"/>
    </source>
</evidence>
<dbReference type="AlphaFoldDB" id="A0A498HZF7"/>
<keyword evidence="12" id="KW-1185">Reference proteome</keyword>
<evidence type="ECO:0000256" key="10">
    <source>
        <dbReference type="SAM" id="SignalP"/>
    </source>
</evidence>
<evidence type="ECO:0000313" key="11">
    <source>
        <dbReference type="EMBL" id="RXH76756.1"/>
    </source>
</evidence>
<accession>A0A498HZF7</accession>
<evidence type="ECO:0000256" key="4">
    <source>
        <dbReference type="ARBA" id="ARBA00022801"/>
    </source>
</evidence>
<reference evidence="11 12" key="1">
    <citation type="submission" date="2018-10" db="EMBL/GenBank/DDBJ databases">
        <title>A high-quality apple genome assembly.</title>
        <authorList>
            <person name="Hu J."/>
        </authorList>
    </citation>
    <scope>NUCLEOTIDE SEQUENCE [LARGE SCALE GENOMIC DNA]</scope>
    <source>
        <strain evidence="12">cv. HFTH1</strain>
        <tissue evidence="11">Young leaf</tissue>
    </source>
</reference>
<dbReference type="EMBL" id="RDQH01000340">
    <property type="protein sequence ID" value="RXH76756.1"/>
    <property type="molecule type" value="Genomic_DNA"/>
</dbReference>
<dbReference type="GO" id="GO:0005975">
    <property type="term" value="P:carbohydrate metabolic process"/>
    <property type="evidence" value="ECO:0007669"/>
    <property type="project" value="InterPro"/>
</dbReference>
<evidence type="ECO:0000256" key="5">
    <source>
        <dbReference type="ARBA" id="ARBA00023295"/>
    </source>
</evidence>
<keyword evidence="10" id="KW-0732">Signal</keyword>
<evidence type="ECO:0000256" key="1">
    <source>
        <dbReference type="ARBA" id="ARBA00000382"/>
    </source>
</evidence>
<dbReference type="EC" id="3.2.1.39" evidence="3"/>
<evidence type="ECO:0000256" key="8">
    <source>
        <dbReference type="RuleBase" id="RU004335"/>
    </source>
</evidence>
<dbReference type="Proteomes" id="UP000290289">
    <property type="component" value="Chromosome 14"/>
</dbReference>
<evidence type="ECO:0000256" key="6">
    <source>
        <dbReference type="ARBA" id="ARBA00033335"/>
    </source>
</evidence>
<dbReference type="STRING" id="3750.A0A498HZF7"/>
<feature type="chain" id="PRO_5019803933" description="glucan endo-1,3-beta-D-glucosidase" evidence="10">
    <location>
        <begin position="34"/>
        <end position="293"/>
    </location>
</feature>
<dbReference type="FunFam" id="3.20.20.80:FF:000010">
    <property type="entry name" value="glucan endo-1,3-beta-glucosidase, basic"/>
    <property type="match status" value="1"/>
</dbReference>
<evidence type="ECO:0000256" key="3">
    <source>
        <dbReference type="ARBA" id="ARBA00012780"/>
    </source>
</evidence>
<dbReference type="Gene3D" id="3.20.20.80">
    <property type="entry name" value="Glycosidases"/>
    <property type="match status" value="1"/>
</dbReference>
<organism evidence="11 12">
    <name type="scientific">Malus domestica</name>
    <name type="common">Apple</name>
    <name type="synonym">Pyrus malus</name>
    <dbReference type="NCBI Taxonomy" id="3750"/>
    <lineage>
        <taxon>Eukaryota</taxon>
        <taxon>Viridiplantae</taxon>
        <taxon>Streptophyta</taxon>
        <taxon>Embryophyta</taxon>
        <taxon>Tracheophyta</taxon>
        <taxon>Spermatophyta</taxon>
        <taxon>Magnoliopsida</taxon>
        <taxon>eudicotyledons</taxon>
        <taxon>Gunneridae</taxon>
        <taxon>Pentapetalae</taxon>
        <taxon>rosids</taxon>
        <taxon>fabids</taxon>
        <taxon>Rosales</taxon>
        <taxon>Rosaceae</taxon>
        <taxon>Amygdaloideae</taxon>
        <taxon>Maleae</taxon>
        <taxon>Malus</taxon>
    </lineage>
</organism>
<dbReference type="PANTHER" id="PTHR32227">
    <property type="entry name" value="GLUCAN ENDO-1,3-BETA-GLUCOSIDASE BG1-RELATED-RELATED"/>
    <property type="match status" value="1"/>
</dbReference>
<dbReference type="InterPro" id="IPR044965">
    <property type="entry name" value="Glyco_hydro_17_plant"/>
</dbReference>
<protein>
    <recommendedName>
        <fullName evidence="3">glucan endo-1,3-beta-D-glucosidase</fullName>
        <ecNumber evidence="3">3.2.1.39</ecNumber>
    </recommendedName>
    <alternativeName>
        <fullName evidence="6">(1-&gt;3)-beta-glucan endohydrolase</fullName>
    </alternativeName>
    <alternativeName>
        <fullName evidence="7">Beta-1,3-endoglucanase</fullName>
    </alternativeName>
</protein>
<dbReference type="Pfam" id="PF00332">
    <property type="entry name" value="Glyco_hydro_17"/>
    <property type="match status" value="1"/>
</dbReference>
<evidence type="ECO:0000256" key="9">
    <source>
        <dbReference type="RuleBase" id="RU004336"/>
    </source>
</evidence>
<comment type="similarity">
    <text evidence="2 8">Belongs to the glycosyl hydrolase 17 family.</text>
</comment>
<evidence type="ECO:0000256" key="2">
    <source>
        <dbReference type="ARBA" id="ARBA00008773"/>
    </source>
</evidence>
<dbReference type="GO" id="GO:0042973">
    <property type="term" value="F:glucan endo-1,3-beta-D-glucosidase activity"/>
    <property type="evidence" value="ECO:0007669"/>
    <property type="project" value="UniProtKB-EC"/>
</dbReference>
<feature type="signal peptide" evidence="10">
    <location>
        <begin position="1"/>
        <end position="33"/>
    </location>
</feature>
<gene>
    <name evidence="11" type="ORF">DVH24_019644</name>
</gene>
<keyword evidence="4 9" id="KW-0378">Hydrolase</keyword>
<dbReference type="SUPFAM" id="SSF51445">
    <property type="entry name" value="(Trans)glycosidases"/>
    <property type="match status" value="1"/>
</dbReference>